<dbReference type="InterPro" id="IPR050146">
    <property type="entry name" value="Type-I_3-dehydroquinase"/>
</dbReference>
<dbReference type="Pfam" id="PF01487">
    <property type="entry name" value="DHquinase_I"/>
    <property type="match status" value="1"/>
</dbReference>
<dbReference type="PANTHER" id="PTHR43699">
    <property type="entry name" value="3-DEHYDROQUINATE DEHYDRATASE"/>
    <property type="match status" value="1"/>
</dbReference>
<evidence type="ECO:0000313" key="6">
    <source>
        <dbReference type="Proteomes" id="UP000011513"/>
    </source>
</evidence>
<keyword evidence="4" id="KW-0704">Schiff base</keyword>
<dbReference type="GO" id="GO:0046279">
    <property type="term" value="P:3,4-dihydroxybenzoate biosynthetic process"/>
    <property type="evidence" value="ECO:0007669"/>
    <property type="project" value="TreeGrafter"/>
</dbReference>
<reference evidence="5 6" key="1">
    <citation type="journal article" date="2014" name="PLoS Genet.">
        <title>Phylogenetically driven sequencing of extremely halophilic archaea reveals strategies for static and dynamic osmo-response.</title>
        <authorList>
            <person name="Becker E.A."/>
            <person name="Seitzer P.M."/>
            <person name="Tritt A."/>
            <person name="Larsen D."/>
            <person name="Krusor M."/>
            <person name="Yao A.I."/>
            <person name="Wu D."/>
            <person name="Madern D."/>
            <person name="Eisen J.A."/>
            <person name="Darling A.E."/>
            <person name="Facciotti M.T."/>
        </authorList>
    </citation>
    <scope>NUCLEOTIDE SEQUENCE [LARGE SCALE GENOMIC DNA]</scope>
    <source>
        <strain evidence="5 6">JCM 14848</strain>
    </source>
</reference>
<evidence type="ECO:0000256" key="2">
    <source>
        <dbReference type="ARBA" id="ARBA00012060"/>
    </source>
</evidence>
<dbReference type="AlphaFoldDB" id="M0CV34"/>
<dbReference type="Proteomes" id="UP000011513">
    <property type="component" value="Unassembled WGS sequence"/>
</dbReference>
<dbReference type="eggNOG" id="arCOG02097">
    <property type="taxonomic scope" value="Archaea"/>
</dbReference>
<evidence type="ECO:0000313" key="5">
    <source>
        <dbReference type="EMBL" id="ELZ27070.1"/>
    </source>
</evidence>
<keyword evidence="6" id="KW-1185">Reference proteome</keyword>
<sequence>MDVDECRLVGVTDDLATVQAVRELADYVEFRLGSAEDPRAQLSNYTPGVPLILSPRAATEGGDTLEPDDVASIAAAAPPGVVEIVEVPLADADERGETFERLRSREIQLLISSYSNEAAPSKEELRETISECGEHGDLIKVVILVEDERDALVLLECLNDASRGETDIAGYGSGAAGKHTRVVSAFYGSRLAYAPIRPDTGSGDISLKQLNDVLNTIADAQGISRGDELAESL</sequence>
<protein>
    <recommendedName>
        <fullName evidence="2">3-dehydroquinate dehydratase</fullName>
        <ecNumber evidence="2">4.2.1.10</ecNumber>
    </recommendedName>
</protein>
<dbReference type="EC" id="4.2.1.10" evidence="2"/>
<name>M0CV34_HALPD</name>
<evidence type="ECO:0000256" key="3">
    <source>
        <dbReference type="ARBA" id="ARBA00023239"/>
    </source>
</evidence>
<gene>
    <name evidence="5" type="ORF">C474_17019</name>
</gene>
<proteinExistence type="predicted"/>
<comment type="caution">
    <text evidence="5">The sequence shown here is derived from an EMBL/GenBank/DDBJ whole genome shotgun (WGS) entry which is preliminary data.</text>
</comment>
<keyword evidence="3" id="KW-0456">Lyase</keyword>
<dbReference type="EMBL" id="AOIV01000041">
    <property type="protein sequence ID" value="ELZ27070.1"/>
    <property type="molecule type" value="Genomic_DNA"/>
</dbReference>
<dbReference type="PANTHER" id="PTHR43699:SF1">
    <property type="entry name" value="3-DEHYDROQUINATE DEHYDRATASE"/>
    <property type="match status" value="1"/>
</dbReference>
<dbReference type="GO" id="GO:0003855">
    <property type="term" value="F:3-dehydroquinate dehydratase activity"/>
    <property type="evidence" value="ECO:0007669"/>
    <property type="project" value="UniProtKB-EC"/>
</dbReference>
<dbReference type="SUPFAM" id="SSF51569">
    <property type="entry name" value="Aldolase"/>
    <property type="match status" value="1"/>
</dbReference>
<dbReference type="OrthoDB" id="34329at2157"/>
<dbReference type="RefSeq" id="WP_008388927.1">
    <property type="nucleotide sequence ID" value="NZ_AOIV01000041.1"/>
</dbReference>
<dbReference type="InterPro" id="IPR001381">
    <property type="entry name" value="DHquinase_I"/>
</dbReference>
<evidence type="ECO:0000256" key="1">
    <source>
        <dbReference type="ARBA" id="ARBA00001864"/>
    </source>
</evidence>
<comment type="catalytic activity">
    <reaction evidence="1">
        <text>3-dehydroquinate = 3-dehydroshikimate + H2O</text>
        <dbReference type="Rhea" id="RHEA:21096"/>
        <dbReference type="ChEBI" id="CHEBI:15377"/>
        <dbReference type="ChEBI" id="CHEBI:16630"/>
        <dbReference type="ChEBI" id="CHEBI:32364"/>
        <dbReference type="EC" id="4.2.1.10"/>
    </reaction>
</comment>
<dbReference type="Gene3D" id="3.20.20.70">
    <property type="entry name" value="Aldolase class I"/>
    <property type="match status" value="1"/>
</dbReference>
<dbReference type="InterPro" id="IPR013785">
    <property type="entry name" value="Aldolase_TIM"/>
</dbReference>
<dbReference type="InParanoid" id="M0CV34"/>
<evidence type="ECO:0000256" key="4">
    <source>
        <dbReference type="ARBA" id="ARBA00023270"/>
    </source>
</evidence>
<organism evidence="5 6">
    <name type="scientific">Halogeometricum pallidum JCM 14848</name>
    <dbReference type="NCBI Taxonomy" id="1227487"/>
    <lineage>
        <taxon>Archaea</taxon>
        <taxon>Methanobacteriati</taxon>
        <taxon>Methanobacteriota</taxon>
        <taxon>Stenosarchaea group</taxon>
        <taxon>Halobacteria</taxon>
        <taxon>Halobacteriales</taxon>
        <taxon>Haloferacaceae</taxon>
        <taxon>Halogeometricum</taxon>
    </lineage>
</organism>
<accession>M0CV34</accession>